<dbReference type="EMBL" id="JABWDY010023540">
    <property type="protein sequence ID" value="KAF5190839.1"/>
    <property type="molecule type" value="Genomic_DNA"/>
</dbReference>
<reference evidence="3 4" key="1">
    <citation type="submission" date="2020-06" db="EMBL/GenBank/DDBJ databases">
        <title>Transcriptomic and genomic resources for Thalictrum thalictroides and T. hernandezii: Facilitating candidate gene discovery in an emerging model plant lineage.</title>
        <authorList>
            <person name="Arias T."/>
            <person name="Riano-Pachon D.M."/>
            <person name="Di Stilio V.S."/>
        </authorList>
    </citation>
    <scope>NUCLEOTIDE SEQUENCE [LARGE SCALE GENOMIC DNA]</scope>
    <source>
        <strain evidence="4">cv. WT478/WT964</strain>
        <tissue evidence="3">Leaves</tissue>
    </source>
</reference>
<evidence type="ECO:0000256" key="2">
    <source>
        <dbReference type="SAM" id="Phobius"/>
    </source>
</evidence>
<dbReference type="Pfam" id="PF01554">
    <property type="entry name" value="MatE"/>
    <property type="match status" value="1"/>
</dbReference>
<dbReference type="OrthoDB" id="2126698at2759"/>
<accession>A0A7J6W0C1</accession>
<protein>
    <submittedName>
        <fullName evidence="3">Detoxification-like protein</fullName>
    </submittedName>
</protein>
<gene>
    <name evidence="3" type="ORF">FRX31_019574</name>
</gene>
<dbReference type="AlphaFoldDB" id="A0A7J6W0C1"/>
<comment type="caution">
    <text evidence="3">The sequence shown here is derived from an EMBL/GenBank/DDBJ whole genome shotgun (WGS) entry which is preliminary data.</text>
</comment>
<keyword evidence="2" id="KW-1133">Transmembrane helix</keyword>
<keyword evidence="2" id="KW-0472">Membrane</keyword>
<keyword evidence="2" id="KW-0812">Transmembrane</keyword>
<dbReference type="GO" id="GO:0016020">
    <property type="term" value="C:membrane"/>
    <property type="evidence" value="ECO:0007669"/>
    <property type="project" value="InterPro"/>
</dbReference>
<evidence type="ECO:0000313" key="4">
    <source>
        <dbReference type="Proteomes" id="UP000554482"/>
    </source>
</evidence>
<evidence type="ECO:0000256" key="1">
    <source>
        <dbReference type="ARBA" id="ARBA00010199"/>
    </source>
</evidence>
<feature type="transmembrane region" description="Helical" evidence="2">
    <location>
        <begin position="242"/>
        <end position="266"/>
    </location>
</feature>
<evidence type="ECO:0000313" key="3">
    <source>
        <dbReference type="EMBL" id="KAF5190839.1"/>
    </source>
</evidence>
<keyword evidence="4" id="KW-1185">Reference proteome</keyword>
<name>A0A7J6W0C1_THATH</name>
<dbReference type="InterPro" id="IPR002528">
    <property type="entry name" value="MATE_fam"/>
</dbReference>
<proteinExistence type="inferred from homology"/>
<sequence>MENNINTQQQEQPLLLHNKENEDILSSDQNLIRQSRSSFGSFLIAEEEIQPINNFNDFFREFMIESRKLWLLAAPAIFTGICQYSLGAITQVFAGQLGTLELAAVSIENSVIAGLSFGIMLGMGSALETLCGQAYGAGQVDMLGIYMQRSWVILNATAILLTFLYIFAAPLLKLIGQEHNIAEAAGRFAIWMIPQLFAYAVNFPLAKFLQAQSKMNVMAVIAIGALLVHTLFSWIFMFKLGWGLLGLAVVLNLSWWLINAAQFVYIFSGTCGRAWSGFSIKAFLNLWGFLRLSIASAVMLW</sequence>
<feature type="transmembrane region" description="Helical" evidence="2">
    <location>
        <begin position="151"/>
        <end position="172"/>
    </location>
</feature>
<feature type="transmembrane region" description="Helical" evidence="2">
    <location>
        <begin position="110"/>
        <end position="130"/>
    </location>
</feature>
<dbReference type="Proteomes" id="UP000554482">
    <property type="component" value="Unassembled WGS sequence"/>
</dbReference>
<dbReference type="GO" id="GO:0042910">
    <property type="term" value="F:xenobiotic transmembrane transporter activity"/>
    <property type="evidence" value="ECO:0007669"/>
    <property type="project" value="InterPro"/>
</dbReference>
<feature type="transmembrane region" description="Helical" evidence="2">
    <location>
        <begin position="278"/>
        <end position="300"/>
    </location>
</feature>
<feature type="transmembrane region" description="Helical" evidence="2">
    <location>
        <begin position="184"/>
        <end position="205"/>
    </location>
</feature>
<feature type="transmembrane region" description="Helical" evidence="2">
    <location>
        <begin position="69"/>
        <end position="90"/>
    </location>
</feature>
<dbReference type="PANTHER" id="PTHR11206">
    <property type="entry name" value="MULTIDRUG RESISTANCE PROTEIN"/>
    <property type="match status" value="1"/>
</dbReference>
<comment type="similarity">
    <text evidence="1">Belongs to the multi antimicrobial extrusion (MATE) (TC 2.A.66.1) family.</text>
</comment>
<organism evidence="3 4">
    <name type="scientific">Thalictrum thalictroides</name>
    <name type="common">Rue-anemone</name>
    <name type="synonym">Anemone thalictroides</name>
    <dbReference type="NCBI Taxonomy" id="46969"/>
    <lineage>
        <taxon>Eukaryota</taxon>
        <taxon>Viridiplantae</taxon>
        <taxon>Streptophyta</taxon>
        <taxon>Embryophyta</taxon>
        <taxon>Tracheophyta</taxon>
        <taxon>Spermatophyta</taxon>
        <taxon>Magnoliopsida</taxon>
        <taxon>Ranunculales</taxon>
        <taxon>Ranunculaceae</taxon>
        <taxon>Thalictroideae</taxon>
        <taxon>Thalictrum</taxon>
    </lineage>
</organism>
<dbReference type="GO" id="GO:0015297">
    <property type="term" value="F:antiporter activity"/>
    <property type="evidence" value="ECO:0007669"/>
    <property type="project" value="InterPro"/>
</dbReference>
<feature type="transmembrane region" description="Helical" evidence="2">
    <location>
        <begin position="217"/>
        <end position="236"/>
    </location>
</feature>